<dbReference type="EMBL" id="CP051627">
    <property type="protein sequence ID" value="UPT22763.1"/>
    <property type="molecule type" value="Genomic_DNA"/>
</dbReference>
<proteinExistence type="predicted"/>
<dbReference type="Proteomes" id="UP000832041">
    <property type="component" value="Chromosome"/>
</dbReference>
<name>A0ABY4L8H5_THEAE</name>
<organism evidence="2 3">
    <name type="scientific">Thermobifida alba</name>
    <name type="common">Thermomonospora alba</name>
    <dbReference type="NCBI Taxonomy" id="53522"/>
    <lineage>
        <taxon>Bacteria</taxon>
        <taxon>Bacillati</taxon>
        <taxon>Actinomycetota</taxon>
        <taxon>Actinomycetes</taxon>
        <taxon>Streptosporangiales</taxon>
        <taxon>Nocardiopsidaceae</taxon>
        <taxon>Thermobifida</taxon>
    </lineage>
</organism>
<evidence type="ECO:0000313" key="3">
    <source>
        <dbReference type="Proteomes" id="UP000832041"/>
    </source>
</evidence>
<accession>A0ABY4L8H5</accession>
<evidence type="ECO:0000313" key="2">
    <source>
        <dbReference type="EMBL" id="UPT22763.1"/>
    </source>
</evidence>
<feature type="domain" description="DUF397" evidence="1">
    <location>
        <begin position="27"/>
        <end position="79"/>
    </location>
</feature>
<reference evidence="2 3" key="1">
    <citation type="submission" date="2020-04" db="EMBL/GenBank/DDBJ databases">
        <title>Thermobifida alba genome sequencing and assembly.</title>
        <authorList>
            <person name="Luzics S."/>
            <person name="Horvath B."/>
            <person name="Nagy I."/>
            <person name="Toth A."/>
            <person name="Nagy I."/>
            <person name="Kukolya J."/>
        </authorList>
    </citation>
    <scope>NUCLEOTIDE SEQUENCE [LARGE SCALE GENOMIC DNA]</scope>
    <source>
        <strain evidence="2 3">DSM 43795</strain>
    </source>
</reference>
<keyword evidence="3" id="KW-1185">Reference proteome</keyword>
<evidence type="ECO:0000259" key="1">
    <source>
        <dbReference type="Pfam" id="PF04149"/>
    </source>
</evidence>
<gene>
    <name evidence="2" type="ORF">FOF52_18915</name>
</gene>
<sequence length="83" mass="8757">MGVLTSAWRKSSYSGGDGGNCVEVAVPWHKSSYSNDTGGECVEVAETPAAVLVRDTRHRELGHLGFTPGAWAAFLADIKAGHL</sequence>
<dbReference type="Pfam" id="PF04149">
    <property type="entry name" value="DUF397"/>
    <property type="match status" value="2"/>
</dbReference>
<dbReference type="RefSeq" id="WP_248591273.1">
    <property type="nucleotide sequence ID" value="NZ_BAABEB010000011.1"/>
</dbReference>
<protein>
    <submittedName>
        <fullName evidence="2">DUF397 domain-containing protein</fullName>
    </submittedName>
</protein>
<feature type="domain" description="DUF397" evidence="1">
    <location>
        <begin position="7"/>
        <end position="25"/>
    </location>
</feature>
<dbReference type="InterPro" id="IPR007278">
    <property type="entry name" value="DUF397"/>
</dbReference>